<sequence>MKMVSLLDYSPIISDRLIGDEIYTKIKSTLTTGGPVTVDLDGIKSMATFCAKQIFGRLYLELGSSEFFNQIQLKNATDDVKTIIRIGIQNALEERSAS</sequence>
<protein>
    <submittedName>
        <fullName evidence="2">STAS-like domain-containing protein</fullName>
    </submittedName>
</protein>
<feature type="domain" description="DUF4325" evidence="1">
    <location>
        <begin position="19"/>
        <end position="81"/>
    </location>
</feature>
<accession>A0ABV1RQ02</accession>
<gene>
    <name evidence="2" type="ORF">ABS362_02820</name>
</gene>
<reference evidence="2 3" key="1">
    <citation type="submission" date="2024-06" db="EMBL/GenBank/DDBJ databases">
        <title>Pontibacter populi HYL7-15.</title>
        <authorList>
            <person name="Kim M.K."/>
        </authorList>
    </citation>
    <scope>NUCLEOTIDE SEQUENCE [LARGE SCALE GENOMIC DNA]</scope>
    <source>
        <strain evidence="2 3">HYL7-15</strain>
    </source>
</reference>
<proteinExistence type="predicted"/>
<evidence type="ECO:0000313" key="3">
    <source>
        <dbReference type="Proteomes" id="UP001476807"/>
    </source>
</evidence>
<dbReference type="RefSeq" id="WP_350410766.1">
    <property type="nucleotide sequence ID" value="NZ_JBEOKT010000002.1"/>
</dbReference>
<dbReference type="Proteomes" id="UP001476807">
    <property type="component" value="Unassembled WGS sequence"/>
</dbReference>
<evidence type="ECO:0000313" key="2">
    <source>
        <dbReference type="EMBL" id="MER2996459.1"/>
    </source>
</evidence>
<dbReference type="EMBL" id="JBEOKT010000002">
    <property type="protein sequence ID" value="MER2996459.1"/>
    <property type="molecule type" value="Genomic_DNA"/>
</dbReference>
<dbReference type="InterPro" id="IPR025474">
    <property type="entry name" value="DUF4325"/>
</dbReference>
<name>A0ABV1RQ02_9BACT</name>
<organism evidence="2 3">
    <name type="scientific">Pontibacter populi</name>
    <dbReference type="NCBI Taxonomy" id="890055"/>
    <lineage>
        <taxon>Bacteria</taxon>
        <taxon>Pseudomonadati</taxon>
        <taxon>Bacteroidota</taxon>
        <taxon>Cytophagia</taxon>
        <taxon>Cytophagales</taxon>
        <taxon>Hymenobacteraceae</taxon>
        <taxon>Pontibacter</taxon>
    </lineage>
</organism>
<evidence type="ECO:0000259" key="1">
    <source>
        <dbReference type="Pfam" id="PF14213"/>
    </source>
</evidence>
<keyword evidence="3" id="KW-1185">Reference proteome</keyword>
<comment type="caution">
    <text evidence="2">The sequence shown here is derived from an EMBL/GenBank/DDBJ whole genome shotgun (WGS) entry which is preliminary data.</text>
</comment>
<dbReference type="Pfam" id="PF14213">
    <property type="entry name" value="DUF4325"/>
    <property type="match status" value="1"/>
</dbReference>